<dbReference type="PANTHER" id="PTHR14969:SF13">
    <property type="entry name" value="AT30094P"/>
    <property type="match status" value="1"/>
</dbReference>
<accession>A0A5M6DPX9</accession>
<dbReference type="CDD" id="cd03392">
    <property type="entry name" value="PAP2_like_2"/>
    <property type="match status" value="1"/>
</dbReference>
<gene>
    <name evidence="3" type="ORF">F0145_05795</name>
</gene>
<dbReference type="SUPFAM" id="SSF48317">
    <property type="entry name" value="Acid phosphatase/Vanadium-dependent haloperoxidase"/>
    <property type="match status" value="1"/>
</dbReference>
<feature type="transmembrane region" description="Helical" evidence="1">
    <location>
        <begin position="170"/>
        <end position="192"/>
    </location>
</feature>
<evidence type="ECO:0000256" key="1">
    <source>
        <dbReference type="SAM" id="Phobius"/>
    </source>
</evidence>
<dbReference type="SMART" id="SM00014">
    <property type="entry name" value="acidPPc"/>
    <property type="match status" value="1"/>
</dbReference>
<dbReference type="EMBL" id="VWSF01000003">
    <property type="protein sequence ID" value="KAA5548240.1"/>
    <property type="molecule type" value="Genomic_DNA"/>
</dbReference>
<sequence length="235" mass="27130">MKRIFKKALAFFALFTVELLFIWTVFISCLLLFLFLAREILQGQEINFDMRAFAFADSLYNPAFDGFMKNITFFASRDFITGASLMLIFYFLFIRRHKWYSIKVPVIALGSISLNLILKFLFDRERPIIPHLVKSYGLSFPSGHAMISASFYGLLIYLVWVNVKNPLGRWALVVALALFILLIGFSRVYLHVHYASDVLAGFAAGLLWVIIAVYVLRRIERYSRRNIAPIVEEST</sequence>
<keyword evidence="1" id="KW-0812">Transmembrane</keyword>
<dbReference type="Gene3D" id="1.20.144.10">
    <property type="entry name" value="Phosphatidic acid phosphatase type 2/haloperoxidase"/>
    <property type="match status" value="1"/>
</dbReference>
<dbReference type="RefSeq" id="WP_150087372.1">
    <property type="nucleotide sequence ID" value="NZ_VWSF01000003.1"/>
</dbReference>
<dbReference type="PANTHER" id="PTHR14969">
    <property type="entry name" value="SPHINGOSINE-1-PHOSPHATE PHOSPHOHYDROLASE"/>
    <property type="match status" value="1"/>
</dbReference>
<dbReference type="InterPro" id="IPR000326">
    <property type="entry name" value="PAP2/HPO"/>
</dbReference>
<evidence type="ECO:0000313" key="4">
    <source>
        <dbReference type="Proteomes" id="UP000323426"/>
    </source>
</evidence>
<keyword evidence="1" id="KW-1133">Transmembrane helix</keyword>
<evidence type="ECO:0000313" key="3">
    <source>
        <dbReference type="EMBL" id="KAA5548240.1"/>
    </source>
</evidence>
<feature type="transmembrane region" description="Helical" evidence="1">
    <location>
        <begin position="71"/>
        <end position="92"/>
    </location>
</feature>
<dbReference type="InterPro" id="IPR036938">
    <property type="entry name" value="PAP2/HPO_sf"/>
</dbReference>
<proteinExistence type="predicted"/>
<dbReference type="Proteomes" id="UP000323426">
    <property type="component" value="Unassembled WGS sequence"/>
</dbReference>
<feature type="transmembrane region" description="Helical" evidence="1">
    <location>
        <begin position="142"/>
        <end position="163"/>
    </location>
</feature>
<comment type="caution">
    <text evidence="3">The sequence shown here is derived from an EMBL/GenBank/DDBJ whole genome shotgun (WGS) entry which is preliminary data.</text>
</comment>
<reference evidence="3 4" key="1">
    <citation type="submission" date="2019-09" db="EMBL/GenBank/DDBJ databases">
        <title>Genome sequence and assembly of Adhaeribacter sp.</title>
        <authorList>
            <person name="Chhetri G."/>
        </authorList>
    </citation>
    <scope>NUCLEOTIDE SEQUENCE [LARGE SCALE GENOMIC DNA]</scope>
    <source>
        <strain evidence="3 4">DK36</strain>
    </source>
</reference>
<feature type="transmembrane region" description="Helical" evidence="1">
    <location>
        <begin position="104"/>
        <end position="122"/>
    </location>
</feature>
<organism evidence="3 4">
    <name type="scientific">Adhaeribacter rhizoryzae</name>
    <dbReference type="NCBI Taxonomy" id="2607907"/>
    <lineage>
        <taxon>Bacteria</taxon>
        <taxon>Pseudomonadati</taxon>
        <taxon>Bacteroidota</taxon>
        <taxon>Cytophagia</taxon>
        <taxon>Cytophagales</taxon>
        <taxon>Hymenobacteraceae</taxon>
        <taxon>Adhaeribacter</taxon>
    </lineage>
</organism>
<dbReference type="PROSITE" id="PS51257">
    <property type="entry name" value="PROKAR_LIPOPROTEIN"/>
    <property type="match status" value="1"/>
</dbReference>
<feature type="transmembrane region" description="Helical" evidence="1">
    <location>
        <begin position="12"/>
        <end position="37"/>
    </location>
</feature>
<name>A0A5M6DPX9_9BACT</name>
<protein>
    <submittedName>
        <fullName evidence="3">Phosphatase PAP2 family protein</fullName>
    </submittedName>
</protein>
<feature type="domain" description="Phosphatidic acid phosphatase type 2/haloperoxidase" evidence="2">
    <location>
        <begin position="102"/>
        <end position="213"/>
    </location>
</feature>
<evidence type="ECO:0000259" key="2">
    <source>
        <dbReference type="SMART" id="SM00014"/>
    </source>
</evidence>
<feature type="transmembrane region" description="Helical" evidence="1">
    <location>
        <begin position="198"/>
        <end position="216"/>
    </location>
</feature>
<keyword evidence="4" id="KW-1185">Reference proteome</keyword>
<dbReference type="AlphaFoldDB" id="A0A5M6DPX9"/>
<keyword evidence="1" id="KW-0472">Membrane</keyword>
<dbReference type="Pfam" id="PF01569">
    <property type="entry name" value="PAP2"/>
    <property type="match status" value="1"/>
</dbReference>